<dbReference type="RefSeq" id="WP_094434865.1">
    <property type="nucleotide sequence ID" value="NZ_NKDB02000001.1"/>
</dbReference>
<keyword evidence="1" id="KW-0378">Hydrolase</keyword>
<dbReference type="EMBL" id="NKDB02000001">
    <property type="protein sequence ID" value="RKJ98649.1"/>
    <property type="molecule type" value="Genomic_DNA"/>
</dbReference>
<protein>
    <submittedName>
        <fullName evidence="1">N-formylglutamate amidohydrolase</fullName>
    </submittedName>
</protein>
<dbReference type="InterPro" id="IPR007709">
    <property type="entry name" value="N-FG_amidohydro"/>
</dbReference>
<dbReference type="SUPFAM" id="SSF53187">
    <property type="entry name" value="Zn-dependent exopeptidases"/>
    <property type="match status" value="1"/>
</dbReference>
<dbReference type="Gene3D" id="3.40.630.40">
    <property type="entry name" value="Zn-dependent exopeptidases"/>
    <property type="match status" value="1"/>
</dbReference>
<dbReference type="AlphaFoldDB" id="A0A3R7LGL3"/>
<gene>
    <name evidence="1" type="ORF">CE154_002465</name>
</gene>
<dbReference type="Pfam" id="PF05013">
    <property type="entry name" value="FGase"/>
    <property type="match status" value="1"/>
</dbReference>
<evidence type="ECO:0000313" key="2">
    <source>
        <dbReference type="Proteomes" id="UP000216225"/>
    </source>
</evidence>
<proteinExistence type="predicted"/>
<evidence type="ECO:0000313" key="1">
    <source>
        <dbReference type="EMBL" id="RKJ98649.1"/>
    </source>
</evidence>
<dbReference type="GO" id="GO:0016787">
    <property type="term" value="F:hydrolase activity"/>
    <property type="evidence" value="ECO:0007669"/>
    <property type="project" value="UniProtKB-KW"/>
</dbReference>
<name>A0A3R7LGL3_9BURK</name>
<comment type="caution">
    <text evidence="1">The sequence shown here is derived from an EMBL/GenBank/DDBJ whole genome shotgun (WGS) entry which is preliminary data.</text>
</comment>
<dbReference type="Proteomes" id="UP000216225">
    <property type="component" value="Unassembled WGS sequence"/>
</dbReference>
<organism evidence="1 2">
    <name type="scientific">Alicycliphilus denitrificans</name>
    <dbReference type="NCBI Taxonomy" id="179636"/>
    <lineage>
        <taxon>Bacteria</taxon>
        <taxon>Pseudomonadati</taxon>
        <taxon>Pseudomonadota</taxon>
        <taxon>Betaproteobacteria</taxon>
        <taxon>Burkholderiales</taxon>
        <taxon>Comamonadaceae</taxon>
        <taxon>Alicycliphilus</taxon>
    </lineage>
</organism>
<reference evidence="1 2" key="1">
    <citation type="submission" date="2018-09" db="EMBL/GenBank/DDBJ databases">
        <title>Genome comparison of Alicycliphilus sp. BQ1, a polyurethanolytic bacterium, with its closest phylogenetic relatives Alicycliphilus denitrificans BC and K601, unable to attack polyurethane.</title>
        <authorList>
            <person name="Loza-Tavera H."/>
            <person name="Lozano L."/>
            <person name="Cevallos M."/>
            <person name="Maya-Lucas O."/>
            <person name="Garcia-Mena J."/>
            <person name="Hernandez J."/>
        </authorList>
    </citation>
    <scope>NUCLEOTIDE SEQUENCE [LARGE SCALE GENOMIC DNA]</scope>
    <source>
        <strain evidence="1 2">BQ1</strain>
    </source>
</reference>
<accession>A0A3R7LGL3</accession>
<sequence>MPTSVNSSFHVFEPRAGVPLSPLVFDSPHSCRDWPLGGTPVVAPPEALLTSWDAYMDELWAYAAAGRAPVVAAKFHRAFIDVNRARDDIDLELIDGAWSEPVHMTKKSAAGMGLIRRFALPGVPVYARRLPAQEVRQRIADYYDPYHAEVARRVACARARSGFVCHVDCHSMKSVGNAMNDDSGQARPDIVVSDREGTTAHPAFTSFVARTLSELGFAVKVNDPYKGAELIRRHGLPAQGQHSVQIEINRAIYIDEKTGEKHGGFERLAEDMRVFVDRLIQALDGELGEQLRARGANA</sequence>